<keyword evidence="3" id="KW-1185">Reference proteome</keyword>
<dbReference type="EMBL" id="JAFEKC020000006">
    <property type="protein sequence ID" value="KAK0513822.1"/>
    <property type="molecule type" value="Genomic_DNA"/>
</dbReference>
<feature type="transmembrane region" description="Helical" evidence="1">
    <location>
        <begin position="128"/>
        <end position="149"/>
    </location>
</feature>
<keyword evidence="1" id="KW-1133">Transmembrane helix</keyword>
<protein>
    <submittedName>
        <fullName evidence="2">Uncharacterized protein</fullName>
    </submittedName>
</protein>
<evidence type="ECO:0000313" key="2">
    <source>
        <dbReference type="EMBL" id="KAK0513822.1"/>
    </source>
</evidence>
<dbReference type="AlphaFoldDB" id="A0AA39V2X8"/>
<evidence type="ECO:0000313" key="3">
    <source>
        <dbReference type="Proteomes" id="UP001166286"/>
    </source>
</evidence>
<organism evidence="2 3">
    <name type="scientific">Cladonia borealis</name>
    <dbReference type="NCBI Taxonomy" id="184061"/>
    <lineage>
        <taxon>Eukaryota</taxon>
        <taxon>Fungi</taxon>
        <taxon>Dikarya</taxon>
        <taxon>Ascomycota</taxon>
        <taxon>Pezizomycotina</taxon>
        <taxon>Lecanoromycetes</taxon>
        <taxon>OSLEUM clade</taxon>
        <taxon>Lecanoromycetidae</taxon>
        <taxon>Lecanorales</taxon>
        <taxon>Lecanorineae</taxon>
        <taxon>Cladoniaceae</taxon>
        <taxon>Cladonia</taxon>
    </lineage>
</organism>
<gene>
    <name evidence="2" type="ORF">JMJ35_003544</name>
</gene>
<feature type="transmembrane region" description="Helical" evidence="1">
    <location>
        <begin position="94"/>
        <end position="116"/>
    </location>
</feature>
<sequence length="157" mass="17103">MASTTAPSFCTSTSYLASFDIYNALYYTSLNASKRLSTLLGAQPSNISIYPSGATSIVPENFTYGSLALPLLKPLSIQCPVPACVFPVSGYFDFLQRVLCYVNIILAAFVVFYLHILRGIAQIWLTTIWFSAVALVAVNIFITGTPLIYNLDLVPAL</sequence>
<keyword evidence="1" id="KW-0472">Membrane</keyword>
<proteinExistence type="predicted"/>
<name>A0AA39V2X8_9LECA</name>
<dbReference type="Proteomes" id="UP001166286">
    <property type="component" value="Unassembled WGS sequence"/>
</dbReference>
<reference evidence="2" key="1">
    <citation type="submission" date="2023-03" db="EMBL/GenBank/DDBJ databases">
        <title>Complete genome of Cladonia borealis.</title>
        <authorList>
            <person name="Park H."/>
        </authorList>
    </citation>
    <scope>NUCLEOTIDE SEQUENCE</scope>
    <source>
        <strain evidence="2">ANT050790</strain>
    </source>
</reference>
<accession>A0AA39V2X8</accession>
<evidence type="ECO:0000256" key="1">
    <source>
        <dbReference type="SAM" id="Phobius"/>
    </source>
</evidence>
<keyword evidence="1" id="KW-0812">Transmembrane</keyword>
<comment type="caution">
    <text evidence="2">The sequence shown here is derived from an EMBL/GenBank/DDBJ whole genome shotgun (WGS) entry which is preliminary data.</text>
</comment>